<reference evidence="2 3" key="1">
    <citation type="journal article" date="2013" name="Nat. Commun.">
        <title>Genome sequence and functional genomic analysis of the oil-degrading bacterium Oleispira antarctica.</title>
        <authorList>
            <person name="Kube M."/>
            <person name="Chernikova T.N."/>
            <person name="Al-Ramahi Y."/>
            <person name="Beloqui A."/>
            <person name="Lopez-Cortez N."/>
            <person name="Guazzaroni M.E."/>
            <person name="Heipieper H.J."/>
            <person name="Klages S."/>
            <person name="Kotsyurbenko O.R."/>
            <person name="Langer I."/>
            <person name="Nechitaylo T.Y."/>
            <person name="Lunsdorf H."/>
            <person name="Fernandez M."/>
            <person name="Juarez S."/>
            <person name="Ciordia S."/>
            <person name="Singer A."/>
            <person name="Kagan O."/>
            <person name="Egorova O."/>
            <person name="Petit P.A."/>
            <person name="Stogios P."/>
            <person name="Kim Y."/>
            <person name="Tchigvintsev A."/>
            <person name="Flick R."/>
            <person name="Denaro R."/>
            <person name="Genovese M."/>
            <person name="Albar J.P."/>
            <person name="Reva O.N."/>
            <person name="Martinez-Gomariz M."/>
            <person name="Tran H."/>
            <person name="Ferrer M."/>
            <person name="Savchenko A."/>
            <person name="Yakunin A.F."/>
            <person name="Yakimov M.M."/>
            <person name="Golyshina O.V."/>
            <person name="Reinhardt R."/>
            <person name="Golyshin P.N."/>
        </authorList>
    </citation>
    <scope>NUCLEOTIDE SEQUENCE [LARGE SCALE GENOMIC DNA]</scope>
</reference>
<dbReference type="HOGENOM" id="CLU_185852_0_0_6"/>
<keyword evidence="1" id="KW-1133">Transmembrane helix</keyword>
<name>R4YKY9_OLEAN</name>
<dbReference type="OrthoDB" id="6120615at2"/>
<evidence type="ECO:0000313" key="2">
    <source>
        <dbReference type="EMBL" id="CCK75212.1"/>
    </source>
</evidence>
<organism evidence="2 3">
    <name type="scientific">Oleispira antarctica RB-8</name>
    <dbReference type="NCBI Taxonomy" id="698738"/>
    <lineage>
        <taxon>Bacteria</taxon>
        <taxon>Pseudomonadati</taxon>
        <taxon>Pseudomonadota</taxon>
        <taxon>Gammaproteobacteria</taxon>
        <taxon>Oceanospirillales</taxon>
        <taxon>Oceanospirillaceae</taxon>
        <taxon>Oleispira</taxon>
    </lineage>
</organism>
<keyword evidence="1" id="KW-0812">Transmembrane</keyword>
<evidence type="ECO:0000313" key="3">
    <source>
        <dbReference type="Proteomes" id="UP000032749"/>
    </source>
</evidence>
<dbReference type="EMBL" id="FO203512">
    <property type="protein sequence ID" value="CCK75212.1"/>
    <property type="molecule type" value="Genomic_DNA"/>
</dbReference>
<keyword evidence="1" id="KW-0472">Membrane</keyword>
<keyword evidence="3" id="KW-1185">Reference proteome</keyword>
<protein>
    <submittedName>
        <fullName evidence="2">Uncharacterized protein</fullName>
    </submittedName>
</protein>
<dbReference type="AlphaFoldDB" id="R4YKY9"/>
<sequence length="89" mass="10085">MMRWGSIIFSVPVILLLSLYAWELSIVTECIDQGLSYDFSLEKCVPGAQNIQTPYYARHTIFVNMMLLMSVLGSAMMTAGMIQRGMQRD</sequence>
<accession>R4YKY9</accession>
<proteinExistence type="predicted"/>
<dbReference type="KEGG" id="oai:OLEAN_C10360"/>
<feature type="transmembrane region" description="Helical" evidence="1">
    <location>
        <begin position="61"/>
        <end position="82"/>
    </location>
</feature>
<gene>
    <name evidence="2" type="ORF">OLEAN_C10360</name>
</gene>
<evidence type="ECO:0000256" key="1">
    <source>
        <dbReference type="SAM" id="Phobius"/>
    </source>
</evidence>
<dbReference type="Proteomes" id="UP000032749">
    <property type="component" value="Chromosome"/>
</dbReference>